<dbReference type="STRING" id="890420.SAMN05216226_102123"/>
<sequence>MRGQTTIDFAIGIAIFLGVVVFAFSFVPGILQPFELSGEENPSLSDRTADALSQELLGSADQPYVLDRYCAVAFFNDSNDAASDCNYDSGSLSSILNLDSTHNINISVRGNVTAGGNAEQLCWTDTSPASAGESGLVERSHAECTSDAVVLARGENVVDEGSGTITARRVVSLHGQSVTLEVVLW</sequence>
<accession>A0A1G8SSJ6</accession>
<organism evidence="2 3">
    <name type="scientific">Halovenus aranensis</name>
    <dbReference type="NCBI Taxonomy" id="890420"/>
    <lineage>
        <taxon>Archaea</taxon>
        <taxon>Methanobacteriati</taxon>
        <taxon>Methanobacteriota</taxon>
        <taxon>Stenosarchaea group</taxon>
        <taxon>Halobacteria</taxon>
        <taxon>Halobacteriales</taxon>
        <taxon>Haloarculaceae</taxon>
        <taxon>Halovenus</taxon>
    </lineage>
</organism>
<reference evidence="2 3" key="1">
    <citation type="submission" date="2016-10" db="EMBL/GenBank/DDBJ databases">
        <authorList>
            <person name="de Groot N.N."/>
        </authorList>
    </citation>
    <scope>NUCLEOTIDE SEQUENCE [LARGE SCALE GENOMIC DNA]</scope>
    <source>
        <strain evidence="2 3">IBRC-M10015</strain>
    </source>
</reference>
<evidence type="ECO:0000313" key="2">
    <source>
        <dbReference type="EMBL" id="SDJ32113.1"/>
    </source>
</evidence>
<dbReference type="InterPro" id="IPR056613">
    <property type="entry name" value="DUF7287"/>
</dbReference>
<keyword evidence="3" id="KW-1185">Reference proteome</keyword>
<evidence type="ECO:0000256" key="1">
    <source>
        <dbReference type="SAM" id="Phobius"/>
    </source>
</evidence>
<dbReference type="EMBL" id="FNFC01000002">
    <property type="protein sequence ID" value="SDJ32113.1"/>
    <property type="molecule type" value="Genomic_DNA"/>
</dbReference>
<dbReference type="Proteomes" id="UP000198856">
    <property type="component" value="Unassembled WGS sequence"/>
</dbReference>
<feature type="transmembrane region" description="Helical" evidence="1">
    <location>
        <begin position="7"/>
        <end position="31"/>
    </location>
</feature>
<dbReference type="RefSeq" id="WP_092699085.1">
    <property type="nucleotide sequence ID" value="NZ_FNFC01000002.1"/>
</dbReference>
<proteinExistence type="predicted"/>
<keyword evidence="1" id="KW-1133">Transmembrane helix</keyword>
<dbReference type="AlphaFoldDB" id="A0A1G8SSJ6"/>
<protein>
    <submittedName>
        <fullName evidence="2">Uncharacterized protein</fullName>
    </submittedName>
</protein>
<gene>
    <name evidence="2" type="ORF">SAMN05216226_102123</name>
</gene>
<keyword evidence="1" id="KW-0812">Transmembrane</keyword>
<keyword evidence="1" id="KW-0472">Membrane</keyword>
<dbReference type="Pfam" id="PF23958">
    <property type="entry name" value="DUF7287"/>
    <property type="match status" value="1"/>
</dbReference>
<evidence type="ECO:0000313" key="3">
    <source>
        <dbReference type="Proteomes" id="UP000198856"/>
    </source>
</evidence>
<dbReference type="OrthoDB" id="125215at2157"/>
<name>A0A1G8SSJ6_9EURY</name>